<gene>
    <name evidence="12 14" type="primary">serS</name>
    <name evidence="14" type="ORF">HYD_0990</name>
</gene>
<keyword evidence="9 12" id="KW-0030">Aminoacyl-tRNA synthetase</keyword>
<keyword evidence="5 12" id="KW-0436">Ligase</keyword>
<dbReference type="NCBIfam" id="TIGR00414">
    <property type="entry name" value="serS"/>
    <property type="match status" value="1"/>
</dbReference>
<feature type="binding site" evidence="12">
    <location>
        <position position="282"/>
    </location>
    <ligand>
        <name>L-serine</name>
        <dbReference type="ChEBI" id="CHEBI:33384"/>
    </ligand>
</feature>
<evidence type="ECO:0000256" key="2">
    <source>
        <dbReference type="ARBA" id="ARBA00005045"/>
    </source>
</evidence>
<feature type="binding site" evidence="12">
    <location>
        <begin position="259"/>
        <end position="261"/>
    </location>
    <ligand>
        <name>ATP</name>
        <dbReference type="ChEBI" id="CHEBI:30616"/>
    </ligand>
</feature>
<dbReference type="InterPro" id="IPR042103">
    <property type="entry name" value="SerRS_1_N_sf"/>
</dbReference>
<comment type="domain">
    <text evidence="12">Consists of two distinct domains, a catalytic core and a N-terminal extension that is involved in tRNA binding.</text>
</comment>
<evidence type="ECO:0000313" key="14">
    <source>
        <dbReference type="EMBL" id="BDB95966.1"/>
    </source>
</evidence>
<dbReference type="PANTHER" id="PTHR43697">
    <property type="entry name" value="SERYL-TRNA SYNTHETASE"/>
    <property type="match status" value="1"/>
</dbReference>
<dbReference type="PRINTS" id="PR00981">
    <property type="entry name" value="TRNASYNTHSER"/>
</dbReference>
<dbReference type="EC" id="6.1.1.11" evidence="12"/>
<name>A0ABN6L2A5_9PROT</name>
<dbReference type="CDD" id="cd00770">
    <property type="entry name" value="SerRS_core"/>
    <property type="match status" value="1"/>
</dbReference>
<dbReference type="PIRSF" id="PIRSF001529">
    <property type="entry name" value="Ser-tRNA-synth_IIa"/>
    <property type="match status" value="1"/>
</dbReference>
<keyword evidence="15" id="KW-1185">Reference proteome</keyword>
<comment type="catalytic activity">
    <reaction evidence="11 12">
        <text>tRNA(Ser) + L-serine + ATP = L-seryl-tRNA(Ser) + AMP + diphosphate + H(+)</text>
        <dbReference type="Rhea" id="RHEA:12292"/>
        <dbReference type="Rhea" id="RHEA-COMP:9669"/>
        <dbReference type="Rhea" id="RHEA-COMP:9703"/>
        <dbReference type="ChEBI" id="CHEBI:15378"/>
        <dbReference type="ChEBI" id="CHEBI:30616"/>
        <dbReference type="ChEBI" id="CHEBI:33019"/>
        <dbReference type="ChEBI" id="CHEBI:33384"/>
        <dbReference type="ChEBI" id="CHEBI:78442"/>
        <dbReference type="ChEBI" id="CHEBI:78533"/>
        <dbReference type="ChEBI" id="CHEBI:456215"/>
        <dbReference type="EC" id="6.1.1.11"/>
    </reaction>
</comment>
<feature type="binding site" evidence="12">
    <location>
        <begin position="228"/>
        <end position="230"/>
    </location>
    <ligand>
        <name>L-serine</name>
        <dbReference type="ChEBI" id="CHEBI:33384"/>
    </ligand>
</feature>
<dbReference type="Gene3D" id="1.10.287.40">
    <property type="entry name" value="Serine-tRNA synthetase, tRNA binding domain"/>
    <property type="match status" value="1"/>
</dbReference>
<dbReference type="Pfam" id="PF02403">
    <property type="entry name" value="Seryl_tRNA_N"/>
    <property type="match status" value="1"/>
</dbReference>
<evidence type="ECO:0000256" key="10">
    <source>
        <dbReference type="ARBA" id="ARBA00047929"/>
    </source>
</evidence>
<protein>
    <recommendedName>
        <fullName evidence="12">Serine--tRNA ligase</fullName>
        <ecNumber evidence="12">6.1.1.11</ecNumber>
    </recommendedName>
    <alternativeName>
        <fullName evidence="12">Seryl-tRNA synthetase</fullName>
        <shortName evidence="12">SerRS</shortName>
    </alternativeName>
    <alternativeName>
        <fullName evidence="12">Seryl-tRNA(Ser/Sec) synthetase</fullName>
    </alternativeName>
</protein>
<dbReference type="GO" id="GO:0016874">
    <property type="term" value="F:ligase activity"/>
    <property type="evidence" value="ECO:0007669"/>
    <property type="project" value="UniProtKB-KW"/>
</dbReference>
<dbReference type="InterPro" id="IPR015866">
    <property type="entry name" value="Ser-tRNA-synth_1_N"/>
</dbReference>
<dbReference type="HAMAP" id="MF_00176">
    <property type="entry name" value="Ser_tRNA_synth_type1"/>
    <property type="match status" value="1"/>
</dbReference>
<comment type="subcellular location">
    <subcellularLocation>
        <location evidence="1 12">Cytoplasm</location>
    </subcellularLocation>
</comment>
<dbReference type="InterPro" id="IPR033729">
    <property type="entry name" value="SerRS_core"/>
</dbReference>
<evidence type="ECO:0000256" key="7">
    <source>
        <dbReference type="ARBA" id="ARBA00022840"/>
    </source>
</evidence>
<evidence type="ECO:0000256" key="4">
    <source>
        <dbReference type="ARBA" id="ARBA00022490"/>
    </source>
</evidence>
<dbReference type="PROSITE" id="PS50862">
    <property type="entry name" value="AA_TRNA_LIGASE_II"/>
    <property type="match status" value="1"/>
</dbReference>
<dbReference type="InterPro" id="IPR045864">
    <property type="entry name" value="aa-tRNA-synth_II/BPL/LPL"/>
</dbReference>
<evidence type="ECO:0000256" key="3">
    <source>
        <dbReference type="ARBA" id="ARBA00010728"/>
    </source>
</evidence>
<dbReference type="InterPro" id="IPR006195">
    <property type="entry name" value="aa-tRNA-synth_II"/>
</dbReference>
<evidence type="ECO:0000256" key="9">
    <source>
        <dbReference type="ARBA" id="ARBA00023146"/>
    </source>
</evidence>
<reference evidence="14" key="1">
    <citation type="submission" date="2021-10" db="EMBL/GenBank/DDBJ databases">
        <title>Genome Sequence of The Candidatus Hydrogeosomobacter endosymbioticus, an Intracellular Bacterial Symbiont of the Anaerobic Ciliate GW7.</title>
        <authorList>
            <person name="Shiohama Y."/>
            <person name="Shinzato N."/>
        </authorList>
    </citation>
    <scope>NUCLEOTIDE SEQUENCE [LARGE SCALE GENOMIC DNA]</scope>
    <source>
        <strain evidence="14">200920</strain>
    </source>
</reference>
<keyword evidence="4 12" id="KW-0963">Cytoplasm</keyword>
<feature type="domain" description="Aminoacyl-transfer RNA synthetases class-II family profile" evidence="13">
    <location>
        <begin position="186"/>
        <end position="406"/>
    </location>
</feature>
<evidence type="ECO:0000256" key="1">
    <source>
        <dbReference type="ARBA" id="ARBA00004496"/>
    </source>
</evidence>
<keyword evidence="7 12" id="KW-0067">ATP-binding</keyword>
<comment type="similarity">
    <text evidence="3 12">Belongs to the class-II aminoacyl-tRNA synthetase family. Type-1 seryl-tRNA synthetase subfamily.</text>
</comment>
<proteinExistence type="inferred from homology"/>
<dbReference type="RefSeq" id="WP_236865240.1">
    <property type="nucleotide sequence ID" value="NZ_AP025225.1"/>
</dbReference>
<evidence type="ECO:0000313" key="15">
    <source>
        <dbReference type="Proteomes" id="UP001320209"/>
    </source>
</evidence>
<accession>A0ABN6L2A5</accession>
<organism evidence="14 15">
    <name type="scientific">Candidatus Hydrogenosomobacter endosymbioticus</name>
    <dbReference type="NCBI Taxonomy" id="2558174"/>
    <lineage>
        <taxon>Bacteria</taxon>
        <taxon>Pseudomonadati</taxon>
        <taxon>Pseudomonadota</taxon>
        <taxon>Alphaproteobacteria</taxon>
        <taxon>Holosporales</taxon>
        <taxon>Holosporaceae</taxon>
        <taxon>Candidatus Hydrogenosomobacter</taxon>
    </lineage>
</organism>
<comment type="subunit">
    <text evidence="12">Homodimer. The tRNA molecule binds across the dimer.</text>
</comment>
<dbReference type="Proteomes" id="UP001320209">
    <property type="component" value="Chromosome"/>
</dbReference>
<sequence length="422" mass="46988">MIDLKWIRENADKVDRSMAARGSGPISGGILDLDEKSRKAITELQEIRTKRNKLASEIGALKSKRMDCGHLISEAEKFKRIEDELASGSNELSCQLRKLLLMVPNILDETVPIGAGEEDNVEVRKFGVATVFPWTKDHMEIGKSLSCIDFESAAKFAGARFGLLRGQIAHMERALLNWMIDLHVSEAGFMEVATPYLVKEEALIGSGNLPKFKGDLFETTDGRFLIPTAEVSLVNMFREQAIDESELPIHVVAGTPCFRSEAGSAGKDTYGMIRMHQFHKVELVSVCRIEDCARELEFIVSRAERVLQLLDIPYRVVTLCSSDTGFTASKTYDLEVWLPGQNKYREISSCSNCKCFQARRAQIRVRGKSGSLSYAGTLNGSGIAVGRALIAVLENYQQQDGSVVIPNVLRPYMDNKERIERS</sequence>
<evidence type="ECO:0000259" key="13">
    <source>
        <dbReference type="PROSITE" id="PS50862"/>
    </source>
</evidence>
<comment type="caution">
    <text evidence="12">Lacks conserved residue(s) required for the propagation of feature annotation.</text>
</comment>
<dbReference type="Gene3D" id="3.30.930.10">
    <property type="entry name" value="Bira Bifunctional Protein, Domain 2"/>
    <property type="match status" value="1"/>
</dbReference>
<evidence type="ECO:0000256" key="12">
    <source>
        <dbReference type="HAMAP-Rule" id="MF_00176"/>
    </source>
</evidence>
<dbReference type="SUPFAM" id="SSF55681">
    <property type="entry name" value="Class II aaRS and biotin synthetases"/>
    <property type="match status" value="1"/>
</dbReference>
<feature type="binding site" evidence="12">
    <location>
        <begin position="346"/>
        <end position="349"/>
    </location>
    <ligand>
        <name>ATP</name>
        <dbReference type="ChEBI" id="CHEBI:30616"/>
    </ligand>
</feature>
<feature type="binding site" evidence="12">
    <location>
        <position position="381"/>
    </location>
    <ligand>
        <name>L-serine</name>
        <dbReference type="ChEBI" id="CHEBI:33384"/>
    </ligand>
</feature>
<evidence type="ECO:0000256" key="6">
    <source>
        <dbReference type="ARBA" id="ARBA00022741"/>
    </source>
</evidence>
<keyword evidence="8 12" id="KW-0648">Protein biosynthesis</keyword>
<dbReference type="SUPFAM" id="SSF46589">
    <property type="entry name" value="tRNA-binding arm"/>
    <property type="match status" value="1"/>
</dbReference>
<dbReference type="Pfam" id="PF00587">
    <property type="entry name" value="tRNA-synt_2b"/>
    <property type="match status" value="1"/>
</dbReference>
<dbReference type="InterPro" id="IPR002317">
    <property type="entry name" value="Ser-tRNA-ligase_type_1"/>
</dbReference>
<dbReference type="EMBL" id="AP025225">
    <property type="protein sequence ID" value="BDB95966.1"/>
    <property type="molecule type" value="Genomic_DNA"/>
</dbReference>
<comment type="pathway">
    <text evidence="2 12">Aminoacyl-tRNA biosynthesis; selenocysteinyl-tRNA(Sec) biosynthesis; L-seryl-tRNA(Sec) from L-serine and tRNA(Sec): step 1/1.</text>
</comment>
<evidence type="ECO:0000256" key="8">
    <source>
        <dbReference type="ARBA" id="ARBA00022917"/>
    </source>
</evidence>
<evidence type="ECO:0000256" key="11">
    <source>
        <dbReference type="ARBA" id="ARBA00048823"/>
    </source>
</evidence>
<comment type="catalytic activity">
    <reaction evidence="10 12">
        <text>tRNA(Sec) + L-serine + ATP = L-seryl-tRNA(Sec) + AMP + diphosphate + H(+)</text>
        <dbReference type="Rhea" id="RHEA:42580"/>
        <dbReference type="Rhea" id="RHEA-COMP:9742"/>
        <dbReference type="Rhea" id="RHEA-COMP:10128"/>
        <dbReference type="ChEBI" id="CHEBI:15378"/>
        <dbReference type="ChEBI" id="CHEBI:30616"/>
        <dbReference type="ChEBI" id="CHEBI:33019"/>
        <dbReference type="ChEBI" id="CHEBI:33384"/>
        <dbReference type="ChEBI" id="CHEBI:78442"/>
        <dbReference type="ChEBI" id="CHEBI:78533"/>
        <dbReference type="ChEBI" id="CHEBI:456215"/>
        <dbReference type="EC" id="6.1.1.11"/>
    </reaction>
</comment>
<keyword evidence="6 12" id="KW-0547">Nucleotide-binding</keyword>
<dbReference type="InterPro" id="IPR010978">
    <property type="entry name" value="tRNA-bd_arm"/>
</dbReference>
<comment type="function">
    <text evidence="12">Catalyzes the attachment of serine to tRNA(Ser). Is also able to aminoacylate tRNA(Sec) with serine, to form the misacylated tRNA L-seryl-tRNA(Sec), which will be further converted into selenocysteinyl-tRNA(Sec).</text>
</comment>
<evidence type="ECO:0000256" key="5">
    <source>
        <dbReference type="ARBA" id="ARBA00022598"/>
    </source>
</evidence>
<dbReference type="PANTHER" id="PTHR43697:SF1">
    <property type="entry name" value="SERINE--TRNA LIGASE"/>
    <property type="match status" value="1"/>
</dbReference>
<dbReference type="InterPro" id="IPR002314">
    <property type="entry name" value="aa-tRNA-synt_IIb"/>
</dbReference>